<organism evidence="2 3">
    <name type="scientific">Parvibaculum lavamentivorans (strain DS-1 / DSM 13023 / NCIMB 13966)</name>
    <dbReference type="NCBI Taxonomy" id="402881"/>
    <lineage>
        <taxon>Bacteria</taxon>
        <taxon>Pseudomonadati</taxon>
        <taxon>Pseudomonadota</taxon>
        <taxon>Alphaproteobacteria</taxon>
        <taxon>Hyphomicrobiales</taxon>
        <taxon>Parvibaculaceae</taxon>
        <taxon>Parvibaculum</taxon>
    </lineage>
</organism>
<evidence type="ECO:0000256" key="1">
    <source>
        <dbReference type="SAM" id="SignalP"/>
    </source>
</evidence>
<dbReference type="Proteomes" id="UP000006377">
    <property type="component" value="Chromosome"/>
</dbReference>
<dbReference type="EMBL" id="CP000774">
    <property type="protein sequence ID" value="ABS63519.1"/>
    <property type="molecule type" value="Genomic_DNA"/>
</dbReference>
<proteinExistence type="predicted"/>
<reference evidence="2 3" key="1">
    <citation type="journal article" date="2011" name="Stand. Genomic Sci.">
        <title>Complete genome sequence of Parvibaculum lavamentivorans type strain (DS-1(T)).</title>
        <authorList>
            <person name="Schleheck D."/>
            <person name="Weiss M."/>
            <person name="Pitluck S."/>
            <person name="Bruce D."/>
            <person name="Land M.L."/>
            <person name="Han S."/>
            <person name="Saunders E."/>
            <person name="Tapia R."/>
            <person name="Detter C."/>
            <person name="Brettin T."/>
            <person name="Han J."/>
            <person name="Woyke T."/>
            <person name="Goodwin L."/>
            <person name="Pennacchio L."/>
            <person name="Nolan M."/>
            <person name="Cook A.M."/>
            <person name="Kjelleberg S."/>
            <person name="Thomas T."/>
        </authorList>
    </citation>
    <scope>NUCLEOTIDE SEQUENCE [LARGE SCALE GENOMIC DNA]</scope>
    <source>
        <strain evidence="3">DS-1 / DSM 13023 / NCIMB 13966</strain>
    </source>
</reference>
<dbReference type="HOGENOM" id="CLU_1531123_0_0_5"/>
<gene>
    <name evidence="2" type="ordered locus">Plav_1904</name>
</gene>
<dbReference type="RefSeq" id="WP_012110815.1">
    <property type="nucleotide sequence ID" value="NC_009719.1"/>
</dbReference>
<dbReference type="AlphaFoldDB" id="A7HUD6"/>
<keyword evidence="1" id="KW-0732">Signal</keyword>
<accession>A7HUD6</accession>
<evidence type="ECO:0000313" key="2">
    <source>
        <dbReference type="EMBL" id="ABS63519.1"/>
    </source>
</evidence>
<sequence>MMKNFFAAAVLAFGLALAPAMLAVSPAAAQGSVEMQAEVEALILANQDDEAALELAISTYITSAEDPELATQAVIAALVNSQNPELVQLLIEKPGLKLAAGRGIGAAIAIVALTNPTAAENMLALVQASGDQTLIAAVVEGRDAQTASLVGRGVDTGADVLEGEESTPEEAASGN</sequence>
<protein>
    <submittedName>
        <fullName evidence="2">Uncharacterized protein</fullName>
    </submittedName>
</protein>
<feature type="signal peptide" evidence="1">
    <location>
        <begin position="1"/>
        <end position="29"/>
    </location>
</feature>
<feature type="chain" id="PRO_5002707445" evidence="1">
    <location>
        <begin position="30"/>
        <end position="175"/>
    </location>
</feature>
<name>A7HUD6_PARL1</name>
<evidence type="ECO:0000313" key="3">
    <source>
        <dbReference type="Proteomes" id="UP000006377"/>
    </source>
</evidence>
<keyword evidence="3" id="KW-1185">Reference proteome</keyword>
<dbReference type="KEGG" id="pla:Plav_1904"/>